<dbReference type="Proteomes" id="UP001107558">
    <property type="component" value="Chromosome 2"/>
</dbReference>
<keyword evidence="2 8" id="KW-1003">Cell membrane</keyword>
<keyword evidence="6 8" id="KW-0675">Receptor</keyword>
<keyword evidence="10" id="KW-1185">Reference proteome</keyword>
<dbReference type="EMBL" id="JADBJN010000002">
    <property type="protein sequence ID" value="KAG5674525.1"/>
    <property type="molecule type" value="Genomic_DNA"/>
</dbReference>
<proteinExistence type="inferred from homology"/>
<evidence type="ECO:0000256" key="4">
    <source>
        <dbReference type="ARBA" id="ARBA00022989"/>
    </source>
</evidence>
<keyword evidence="4 8" id="KW-1133">Transmembrane helix</keyword>
<evidence type="ECO:0000256" key="1">
    <source>
        <dbReference type="ARBA" id="ARBA00004651"/>
    </source>
</evidence>
<dbReference type="GO" id="GO:0007165">
    <property type="term" value="P:signal transduction"/>
    <property type="evidence" value="ECO:0007669"/>
    <property type="project" value="UniProtKB-KW"/>
</dbReference>
<keyword evidence="7 8" id="KW-0807">Transducer</keyword>
<feature type="transmembrane region" description="Helical" evidence="8">
    <location>
        <begin position="20"/>
        <end position="39"/>
    </location>
</feature>
<reference evidence="9" key="1">
    <citation type="submission" date="2021-03" db="EMBL/GenBank/DDBJ databases">
        <title>Chromosome level genome of the anhydrobiotic midge Polypedilum vanderplanki.</title>
        <authorList>
            <person name="Yoshida Y."/>
            <person name="Kikawada T."/>
            <person name="Gusev O."/>
        </authorList>
    </citation>
    <scope>NUCLEOTIDE SEQUENCE</scope>
    <source>
        <strain evidence="9">NIAS01</strain>
        <tissue evidence="9">Whole body or cell culture</tissue>
    </source>
</reference>
<dbReference type="InterPro" id="IPR013604">
    <property type="entry name" value="7TM_chemorcpt"/>
</dbReference>
<dbReference type="GO" id="GO:0030425">
    <property type="term" value="C:dendrite"/>
    <property type="evidence" value="ECO:0007669"/>
    <property type="project" value="TreeGrafter"/>
</dbReference>
<comment type="caution">
    <text evidence="8">Lacks conserved residue(s) required for the propagation of feature annotation.</text>
</comment>
<keyword evidence="5 8" id="KW-0472">Membrane</keyword>
<dbReference type="PANTHER" id="PTHR21143:SF104">
    <property type="entry name" value="GUSTATORY RECEPTOR 8A-RELATED"/>
    <property type="match status" value="1"/>
</dbReference>
<evidence type="ECO:0000313" key="9">
    <source>
        <dbReference type="EMBL" id="KAG5674525.1"/>
    </source>
</evidence>
<dbReference type="GO" id="GO:0030424">
    <property type="term" value="C:axon"/>
    <property type="evidence" value="ECO:0007669"/>
    <property type="project" value="TreeGrafter"/>
</dbReference>
<protein>
    <recommendedName>
        <fullName evidence="8">Gustatory receptor</fullName>
    </recommendedName>
</protein>
<feature type="transmembrane region" description="Helical" evidence="8">
    <location>
        <begin position="243"/>
        <end position="263"/>
    </location>
</feature>
<organism evidence="9 10">
    <name type="scientific">Polypedilum vanderplanki</name>
    <name type="common">Sleeping chironomid midge</name>
    <dbReference type="NCBI Taxonomy" id="319348"/>
    <lineage>
        <taxon>Eukaryota</taxon>
        <taxon>Metazoa</taxon>
        <taxon>Ecdysozoa</taxon>
        <taxon>Arthropoda</taxon>
        <taxon>Hexapoda</taxon>
        <taxon>Insecta</taxon>
        <taxon>Pterygota</taxon>
        <taxon>Neoptera</taxon>
        <taxon>Endopterygota</taxon>
        <taxon>Diptera</taxon>
        <taxon>Nematocera</taxon>
        <taxon>Chironomoidea</taxon>
        <taxon>Chironomidae</taxon>
        <taxon>Chironominae</taxon>
        <taxon>Polypedilum</taxon>
        <taxon>Polypedilum</taxon>
    </lineage>
</organism>
<comment type="caution">
    <text evidence="9">The sequence shown here is derived from an EMBL/GenBank/DDBJ whole genome shotgun (WGS) entry which is preliminary data.</text>
</comment>
<dbReference type="GO" id="GO:0043025">
    <property type="term" value="C:neuronal cell body"/>
    <property type="evidence" value="ECO:0007669"/>
    <property type="project" value="TreeGrafter"/>
</dbReference>
<name>A0A9J6BYA1_POLVA</name>
<dbReference type="Pfam" id="PF08395">
    <property type="entry name" value="7tm_7"/>
    <property type="match status" value="1"/>
</dbReference>
<accession>A0A9J6BYA1</accession>
<comment type="similarity">
    <text evidence="8">Belongs to the insect chemoreceptor superfamily. Gustatory receptor (GR) family.</text>
</comment>
<comment type="function">
    <text evidence="8">Gustatory receptor which mediates acceptance or avoidance behavior, depending on its substrates.</text>
</comment>
<comment type="subcellular location">
    <subcellularLocation>
        <location evidence="1 8">Cell membrane</location>
        <topology evidence="1 8">Multi-pass membrane protein</topology>
    </subcellularLocation>
</comment>
<sequence length="296" mass="34618">MIDGYDEMLKSFYKRTAVKIIGYIFITALLEMGAILNILSDKYWTFMWITCIVPLTVSRFRHLQHLLFIDLLSCRFRVIKEELKNIARFTKLENNKFITKNNSFYDGLYNKIYSIKMEYNILWETSLLINKSFGFSQLLNLLQNFVQLTCDLYSLYSFLYVNNLENILPLVFQICPTLVVVVLVLKACEICLEEVRYIGFLLHNIEKDIDDERINVLTENFSLQILHEPLVFSVSGFFSMDFMFLKTMIASITTYMVIFIQFMPKSDEQQQQLNSTNATFEMTSTSTTVATTTIIV</sequence>
<keyword evidence="3 8" id="KW-0812">Transmembrane</keyword>
<dbReference type="GO" id="GO:0007635">
    <property type="term" value="P:chemosensory behavior"/>
    <property type="evidence" value="ECO:0007669"/>
    <property type="project" value="TreeGrafter"/>
</dbReference>
<dbReference type="GO" id="GO:0005886">
    <property type="term" value="C:plasma membrane"/>
    <property type="evidence" value="ECO:0007669"/>
    <property type="project" value="UniProtKB-SubCell"/>
</dbReference>
<dbReference type="GO" id="GO:0008049">
    <property type="term" value="P:male courtship behavior"/>
    <property type="evidence" value="ECO:0007669"/>
    <property type="project" value="TreeGrafter"/>
</dbReference>
<evidence type="ECO:0000256" key="7">
    <source>
        <dbReference type="ARBA" id="ARBA00023224"/>
    </source>
</evidence>
<evidence type="ECO:0000256" key="8">
    <source>
        <dbReference type="RuleBase" id="RU363108"/>
    </source>
</evidence>
<evidence type="ECO:0000256" key="2">
    <source>
        <dbReference type="ARBA" id="ARBA00022475"/>
    </source>
</evidence>
<gene>
    <name evidence="9" type="ORF">PVAND_004487</name>
</gene>
<dbReference type="PANTHER" id="PTHR21143">
    <property type="entry name" value="INVERTEBRATE GUSTATORY RECEPTOR"/>
    <property type="match status" value="1"/>
</dbReference>
<evidence type="ECO:0000256" key="6">
    <source>
        <dbReference type="ARBA" id="ARBA00023170"/>
    </source>
</evidence>
<evidence type="ECO:0000313" key="10">
    <source>
        <dbReference type="Proteomes" id="UP001107558"/>
    </source>
</evidence>
<dbReference type="GO" id="GO:0050909">
    <property type="term" value="P:sensory perception of taste"/>
    <property type="evidence" value="ECO:0007669"/>
    <property type="project" value="InterPro"/>
</dbReference>
<evidence type="ECO:0000256" key="5">
    <source>
        <dbReference type="ARBA" id="ARBA00023136"/>
    </source>
</evidence>
<dbReference type="AlphaFoldDB" id="A0A9J6BYA1"/>
<evidence type="ECO:0000256" key="3">
    <source>
        <dbReference type="ARBA" id="ARBA00022692"/>
    </source>
</evidence>
<dbReference type="OrthoDB" id="7782538at2759"/>